<dbReference type="GO" id="GO:0016491">
    <property type="term" value="F:oxidoreductase activity"/>
    <property type="evidence" value="ECO:0007669"/>
    <property type="project" value="UniProtKB-KW"/>
</dbReference>
<name>A0A1I5C3S5_9MICO</name>
<dbReference type="GO" id="GO:0000166">
    <property type="term" value="F:nucleotide binding"/>
    <property type="evidence" value="ECO:0007669"/>
    <property type="project" value="InterPro"/>
</dbReference>
<dbReference type="EMBL" id="FOVM01000006">
    <property type="protein sequence ID" value="SFN81673.1"/>
    <property type="molecule type" value="Genomic_DNA"/>
</dbReference>
<keyword evidence="2" id="KW-0560">Oxidoreductase</keyword>
<dbReference type="AlphaFoldDB" id="A0A1I5C3S5"/>
<dbReference type="PANTHER" id="PTHR43708:SF5">
    <property type="entry name" value="CONSERVED EXPRESSED OXIDOREDUCTASE (EUROFUNG)-RELATED"/>
    <property type="match status" value="1"/>
</dbReference>
<evidence type="ECO:0000259" key="4">
    <source>
        <dbReference type="Pfam" id="PF01408"/>
    </source>
</evidence>
<dbReference type="SUPFAM" id="SSF51735">
    <property type="entry name" value="NAD(P)-binding Rossmann-fold domains"/>
    <property type="match status" value="1"/>
</dbReference>
<organism evidence="6 7">
    <name type="scientific">Mycetocola miduiensis</name>
    <dbReference type="NCBI Taxonomy" id="995034"/>
    <lineage>
        <taxon>Bacteria</taxon>
        <taxon>Bacillati</taxon>
        <taxon>Actinomycetota</taxon>
        <taxon>Actinomycetes</taxon>
        <taxon>Micrococcales</taxon>
        <taxon>Microbacteriaceae</taxon>
        <taxon>Mycetocola</taxon>
    </lineage>
</organism>
<dbReference type="InterPro" id="IPR036291">
    <property type="entry name" value="NAD(P)-bd_dom_sf"/>
</dbReference>
<keyword evidence="3" id="KW-0520">NAD</keyword>
<gene>
    <name evidence="6" type="ORF">SAMN05216219_2193</name>
</gene>
<dbReference type="STRING" id="995034.SAMN05216219_2193"/>
<protein>
    <submittedName>
        <fullName evidence="6">Predicted dehydrogenase</fullName>
    </submittedName>
</protein>
<dbReference type="Pfam" id="PF01408">
    <property type="entry name" value="GFO_IDH_MocA"/>
    <property type="match status" value="1"/>
</dbReference>
<dbReference type="PANTHER" id="PTHR43708">
    <property type="entry name" value="CONSERVED EXPRESSED OXIDOREDUCTASE (EUROFUNG)"/>
    <property type="match status" value="1"/>
</dbReference>
<dbReference type="InterPro" id="IPR051317">
    <property type="entry name" value="Gfo/Idh/MocA_oxidoreduct"/>
</dbReference>
<dbReference type="InterPro" id="IPR000683">
    <property type="entry name" value="Gfo/Idh/MocA-like_OxRdtase_N"/>
</dbReference>
<feature type="domain" description="GFO/IDH/MocA-like oxidoreductase" evidence="5">
    <location>
        <begin position="133"/>
        <end position="250"/>
    </location>
</feature>
<evidence type="ECO:0000313" key="7">
    <source>
        <dbReference type="Proteomes" id="UP000198867"/>
    </source>
</evidence>
<dbReference type="Gene3D" id="3.40.50.720">
    <property type="entry name" value="NAD(P)-binding Rossmann-like Domain"/>
    <property type="match status" value="1"/>
</dbReference>
<reference evidence="7" key="1">
    <citation type="submission" date="2016-10" db="EMBL/GenBank/DDBJ databases">
        <authorList>
            <person name="Varghese N."/>
            <person name="Submissions S."/>
        </authorList>
    </citation>
    <scope>NUCLEOTIDE SEQUENCE [LARGE SCALE GENOMIC DNA]</scope>
    <source>
        <strain evidence="7">CGMCC 1.11101</strain>
    </source>
</reference>
<dbReference type="RefSeq" id="WP_090711355.1">
    <property type="nucleotide sequence ID" value="NZ_FOVM01000006.1"/>
</dbReference>
<evidence type="ECO:0000256" key="2">
    <source>
        <dbReference type="ARBA" id="ARBA00023002"/>
    </source>
</evidence>
<comment type="similarity">
    <text evidence="1">Belongs to the Gfo/Idh/MocA family.</text>
</comment>
<evidence type="ECO:0000256" key="3">
    <source>
        <dbReference type="ARBA" id="ARBA00023027"/>
    </source>
</evidence>
<dbReference type="SUPFAM" id="SSF55347">
    <property type="entry name" value="Glyceraldehyde-3-phosphate dehydrogenase-like, C-terminal domain"/>
    <property type="match status" value="1"/>
</dbReference>
<dbReference type="Proteomes" id="UP000198867">
    <property type="component" value="Unassembled WGS sequence"/>
</dbReference>
<evidence type="ECO:0000313" key="6">
    <source>
        <dbReference type="EMBL" id="SFN81673.1"/>
    </source>
</evidence>
<dbReference type="Pfam" id="PF22725">
    <property type="entry name" value="GFO_IDH_MocA_C3"/>
    <property type="match status" value="1"/>
</dbReference>
<sequence>MTGIRTAIIGFGTSGRVFHGPLLAANPEFSVDLVVTSDPERKDAASSQHQEARIVDTADGLFDRSDELDLVVIGSPPNTHADIAMRAIDAGLAVVVDKPFTATSAEGRAVIDQATAKNVPLTVFQNRRWDADFLTLRELLEQGALGEVHRFESRFEWWKPTPSKAWKATTTADEGGGILFDLGTHLLDQALQLFGAVEEISAELDVRNPHNVADDDAFVALRHSSGVRTHLWMSSVSAQSGPRFRVLGSQSGYTKWGLDLQEEALLRGASPADPDYGVEPPTAWGKLGVGESTAGVPARRGSYDDFYALLADALLRGASLPVDPRDSLEVIELIEHIHSVAASGSSLLSPARTS</sequence>
<keyword evidence="7" id="KW-1185">Reference proteome</keyword>
<feature type="domain" description="Gfo/Idh/MocA-like oxidoreductase N-terminal" evidence="4">
    <location>
        <begin position="4"/>
        <end position="123"/>
    </location>
</feature>
<dbReference type="InterPro" id="IPR055170">
    <property type="entry name" value="GFO_IDH_MocA-like_dom"/>
</dbReference>
<evidence type="ECO:0000256" key="1">
    <source>
        <dbReference type="ARBA" id="ARBA00010928"/>
    </source>
</evidence>
<dbReference type="OrthoDB" id="256869at2"/>
<proteinExistence type="inferred from homology"/>
<accession>A0A1I5C3S5</accession>
<evidence type="ECO:0000259" key="5">
    <source>
        <dbReference type="Pfam" id="PF22725"/>
    </source>
</evidence>
<dbReference type="Gene3D" id="3.30.360.10">
    <property type="entry name" value="Dihydrodipicolinate Reductase, domain 2"/>
    <property type="match status" value="1"/>
</dbReference>